<feature type="compositionally biased region" description="Low complexity" evidence="1">
    <location>
        <begin position="102"/>
        <end position="117"/>
    </location>
</feature>
<dbReference type="EMBL" id="AGNL01006467">
    <property type="protein sequence ID" value="EJK72017.1"/>
    <property type="molecule type" value="Genomic_DNA"/>
</dbReference>
<feature type="transmembrane region" description="Helical" evidence="2">
    <location>
        <begin position="45"/>
        <end position="65"/>
    </location>
</feature>
<keyword evidence="2" id="KW-0472">Membrane</keyword>
<proteinExistence type="predicted"/>
<gene>
    <name evidence="3" type="ORF">THAOC_06490</name>
</gene>
<comment type="caution">
    <text evidence="3">The sequence shown here is derived from an EMBL/GenBank/DDBJ whole genome shotgun (WGS) entry which is preliminary data.</text>
</comment>
<accession>K0TLP0</accession>
<keyword evidence="4" id="KW-1185">Reference proteome</keyword>
<keyword evidence="2" id="KW-0812">Transmembrane</keyword>
<organism evidence="3 4">
    <name type="scientific">Thalassiosira oceanica</name>
    <name type="common">Marine diatom</name>
    <dbReference type="NCBI Taxonomy" id="159749"/>
    <lineage>
        <taxon>Eukaryota</taxon>
        <taxon>Sar</taxon>
        <taxon>Stramenopiles</taxon>
        <taxon>Ochrophyta</taxon>
        <taxon>Bacillariophyta</taxon>
        <taxon>Coscinodiscophyceae</taxon>
        <taxon>Thalassiosirophycidae</taxon>
        <taxon>Thalassiosirales</taxon>
        <taxon>Thalassiosiraceae</taxon>
        <taxon>Thalassiosira</taxon>
    </lineage>
</organism>
<feature type="region of interest" description="Disordered" evidence="1">
    <location>
        <begin position="98"/>
        <end position="117"/>
    </location>
</feature>
<evidence type="ECO:0000313" key="4">
    <source>
        <dbReference type="Proteomes" id="UP000266841"/>
    </source>
</evidence>
<reference evidence="3 4" key="1">
    <citation type="journal article" date="2012" name="Genome Biol.">
        <title>Genome and low-iron response of an oceanic diatom adapted to chronic iron limitation.</title>
        <authorList>
            <person name="Lommer M."/>
            <person name="Specht M."/>
            <person name="Roy A.S."/>
            <person name="Kraemer L."/>
            <person name="Andreson R."/>
            <person name="Gutowska M.A."/>
            <person name="Wolf J."/>
            <person name="Bergner S.V."/>
            <person name="Schilhabel M.B."/>
            <person name="Klostermeier U.C."/>
            <person name="Beiko R.G."/>
            <person name="Rosenstiel P."/>
            <person name="Hippler M."/>
            <person name="Laroche J."/>
        </authorList>
    </citation>
    <scope>NUCLEOTIDE SEQUENCE [LARGE SCALE GENOMIC DNA]</scope>
    <source>
        <strain evidence="3 4">CCMP1005</strain>
    </source>
</reference>
<feature type="non-terminal residue" evidence="3">
    <location>
        <position position="131"/>
    </location>
</feature>
<keyword evidence="2" id="KW-1133">Transmembrane helix</keyword>
<evidence type="ECO:0000256" key="1">
    <source>
        <dbReference type="SAM" id="MobiDB-lite"/>
    </source>
</evidence>
<sequence length="131" mass="12987">MQRRSKKPSPSAVDGGSPSGGRRRSSRAGGGFRAANGRNGSPSSLIGVLMIFGAGSVYTLLYSAVSRMQQGPAGGIGGLGEPVANAAAGGLRPDVARRPLATPATTGDDAGTTSPTTNATLHVIFSTDCGT</sequence>
<dbReference type="AlphaFoldDB" id="K0TLP0"/>
<feature type="region of interest" description="Disordered" evidence="1">
    <location>
        <begin position="1"/>
        <end position="43"/>
    </location>
</feature>
<evidence type="ECO:0000256" key="2">
    <source>
        <dbReference type="SAM" id="Phobius"/>
    </source>
</evidence>
<evidence type="ECO:0000313" key="3">
    <source>
        <dbReference type="EMBL" id="EJK72017.1"/>
    </source>
</evidence>
<protein>
    <submittedName>
        <fullName evidence="3">Uncharacterized protein</fullName>
    </submittedName>
</protein>
<name>K0TLP0_THAOC</name>
<dbReference type="Proteomes" id="UP000266841">
    <property type="component" value="Unassembled WGS sequence"/>
</dbReference>